<dbReference type="EMBL" id="AODQ01000005">
    <property type="protein sequence ID" value="EMR04457.1"/>
    <property type="molecule type" value="Genomic_DNA"/>
</dbReference>
<evidence type="ECO:0000313" key="2">
    <source>
        <dbReference type="Proteomes" id="UP000011910"/>
    </source>
</evidence>
<organism evidence="1 2">
    <name type="scientific">Cesiribacter andamanensis AMV16</name>
    <dbReference type="NCBI Taxonomy" id="1279009"/>
    <lineage>
        <taxon>Bacteria</taxon>
        <taxon>Pseudomonadati</taxon>
        <taxon>Bacteroidota</taxon>
        <taxon>Cytophagia</taxon>
        <taxon>Cytophagales</taxon>
        <taxon>Cesiribacteraceae</taxon>
        <taxon>Cesiribacter</taxon>
    </lineage>
</organism>
<name>M7NB08_9BACT</name>
<dbReference type="eggNOG" id="COG3271">
    <property type="taxonomic scope" value="Bacteria"/>
</dbReference>
<reference evidence="1 2" key="1">
    <citation type="journal article" date="2013" name="Genome Announc.">
        <title>Draft Genome Sequence of Cesiribacter andamanensis Strain AMV16T, Isolated from a Soil Sample from a Mud Volcano in the Andaman Islands, India.</title>
        <authorList>
            <person name="Shivaji S."/>
            <person name="Ara S."/>
            <person name="Begum Z."/>
            <person name="Srinivas T.N."/>
            <person name="Singh A."/>
            <person name="Kumar Pinnaka A."/>
        </authorList>
    </citation>
    <scope>NUCLEOTIDE SEQUENCE [LARGE SCALE GENOMIC DNA]</scope>
    <source>
        <strain evidence="1 2">AMV16</strain>
    </source>
</reference>
<evidence type="ECO:0000313" key="1">
    <source>
        <dbReference type="EMBL" id="EMR04457.1"/>
    </source>
</evidence>
<dbReference type="AlphaFoldDB" id="M7NB08"/>
<dbReference type="PATRIC" id="fig|1279009.4.peg.356"/>
<gene>
    <name evidence="1" type="ORF">ADICEAN_00355</name>
</gene>
<protein>
    <recommendedName>
        <fullName evidence="3">Peptidase C39-like domain-containing protein</fullName>
    </recommendedName>
</protein>
<accession>M7NB08</accession>
<proteinExistence type="predicted"/>
<keyword evidence="2" id="KW-1185">Reference proteome</keyword>
<evidence type="ECO:0008006" key="3">
    <source>
        <dbReference type="Google" id="ProtNLM"/>
    </source>
</evidence>
<sequence>MEEVIRGVNYLEDGGTLAVFLGLDAISKGFSARMYTSNLTMFDPSWRELPKEELLKKLDQQLKYKKGRKFSLAAAAYKQFLLKGGEILQEMLDEELLRSYLSKNIPILAGLSATYLYQTKREFADEQGRSIFDDLKGEPMGHFVVLTRLEGEFVWVADPYKENPISSTNYYKIETNRVINAIHLGILTYDANILIVAPKNLL</sequence>
<dbReference type="STRING" id="1279009.ADICEAN_00355"/>
<comment type="caution">
    <text evidence="1">The sequence shown here is derived from an EMBL/GenBank/DDBJ whole genome shotgun (WGS) entry which is preliminary data.</text>
</comment>
<dbReference type="Proteomes" id="UP000011910">
    <property type="component" value="Unassembled WGS sequence"/>
</dbReference>